<feature type="transmembrane region" description="Helical" evidence="8">
    <location>
        <begin position="387"/>
        <end position="406"/>
    </location>
</feature>
<dbReference type="EMBL" id="JALLAZ020000477">
    <property type="protein sequence ID" value="KAL3794326.1"/>
    <property type="molecule type" value="Genomic_DNA"/>
</dbReference>
<name>A0ABD3Q3W9_9STRA</name>
<evidence type="ECO:0000256" key="2">
    <source>
        <dbReference type="ARBA" id="ARBA00022676"/>
    </source>
</evidence>
<keyword evidence="6 8" id="KW-1133">Transmembrane helix</keyword>
<reference evidence="9 10" key="1">
    <citation type="submission" date="2024-10" db="EMBL/GenBank/DDBJ databases">
        <title>Updated reference genomes for cyclostephanoid diatoms.</title>
        <authorList>
            <person name="Roberts W.R."/>
            <person name="Alverson A.J."/>
        </authorList>
    </citation>
    <scope>NUCLEOTIDE SEQUENCE [LARGE SCALE GENOMIC DNA]</scope>
    <source>
        <strain evidence="9 10">AJA276-08</strain>
    </source>
</reference>
<gene>
    <name evidence="9" type="ORF">ACHAW5_009886</name>
</gene>
<dbReference type="EC" id="2.4.1.-" evidence="8"/>
<dbReference type="GO" id="GO:0005789">
    <property type="term" value="C:endoplasmic reticulum membrane"/>
    <property type="evidence" value="ECO:0007669"/>
    <property type="project" value="UniProtKB-SubCell"/>
</dbReference>
<keyword evidence="10" id="KW-1185">Reference proteome</keyword>
<comment type="caution">
    <text evidence="9">The sequence shown here is derived from an EMBL/GenBank/DDBJ whole genome shotgun (WGS) entry which is preliminary data.</text>
</comment>
<dbReference type="GO" id="GO:0016757">
    <property type="term" value="F:glycosyltransferase activity"/>
    <property type="evidence" value="ECO:0007669"/>
    <property type="project" value="UniProtKB-KW"/>
</dbReference>
<dbReference type="Pfam" id="PF03901">
    <property type="entry name" value="Glyco_transf_22"/>
    <property type="match status" value="2"/>
</dbReference>
<evidence type="ECO:0000256" key="8">
    <source>
        <dbReference type="RuleBase" id="RU363075"/>
    </source>
</evidence>
<evidence type="ECO:0000256" key="6">
    <source>
        <dbReference type="ARBA" id="ARBA00022989"/>
    </source>
</evidence>
<feature type="transmembrane region" description="Helical" evidence="8">
    <location>
        <begin position="362"/>
        <end position="381"/>
    </location>
</feature>
<dbReference type="Proteomes" id="UP001530315">
    <property type="component" value="Unassembled WGS sequence"/>
</dbReference>
<dbReference type="PANTHER" id="PTHR22760">
    <property type="entry name" value="GLYCOSYLTRANSFERASE"/>
    <property type="match status" value="1"/>
</dbReference>
<feature type="transmembrane region" description="Helical" evidence="8">
    <location>
        <begin position="519"/>
        <end position="537"/>
    </location>
</feature>
<keyword evidence="2 8" id="KW-0328">Glycosyltransferase</keyword>
<proteinExistence type="inferred from homology"/>
<evidence type="ECO:0000256" key="1">
    <source>
        <dbReference type="ARBA" id="ARBA00004477"/>
    </source>
</evidence>
<organism evidence="9 10">
    <name type="scientific">Stephanodiscus triporus</name>
    <dbReference type="NCBI Taxonomy" id="2934178"/>
    <lineage>
        <taxon>Eukaryota</taxon>
        <taxon>Sar</taxon>
        <taxon>Stramenopiles</taxon>
        <taxon>Ochrophyta</taxon>
        <taxon>Bacillariophyta</taxon>
        <taxon>Coscinodiscophyceae</taxon>
        <taxon>Thalassiosirophycidae</taxon>
        <taxon>Stephanodiscales</taxon>
        <taxon>Stephanodiscaceae</taxon>
        <taxon>Stephanodiscus</taxon>
    </lineage>
</organism>
<dbReference type="AlphaFoldDB" id="A0ABD3Q3W9"/>
<keyword evidence="5 8" id="KW-0256">Endoplasmic reticulum</keyword>
<evidence type="ECO:0000256" key="7">
    <source>
        <dbReference type="ARBA" id="ARBA00023136"/>
    </source>
</evidence>
<keyword evidence="7 8" id="KW-0472">Membrane</keyword>
<keyword evidence="4 8" id="KW-0812">Transmembrane</keyword>
<keyword evidence="3" id="KW-0808">Transferase</keyword>
<evidence type="ECO:0000313" key="10">
    <source>
        <dbReference type="Proteomes" id="UP001530315"/>
    </source>
</evidence>
<feature type="transmembrane region" description="Helical" evidence="8">
    <location>
        <begin position="418"/>
        <end position="438"/>
    </location>
</feature>
<evidence type="ECO:0000256" key="4">
    <source>
        <dbReference type="ARBA" id="ARBA00022692"/>
    </source>
</evidence>
<dbReference type="InterPro" id="IPR005599">
    <property type="entry name" value="GPI_mannosylTrfase"/>
</dbReference>
<evidence type="ECO:0000256" key="5">
    <source>
        <dbReference type="ARBA" id="ARBA00022824"/>
    </source>
</evidence>
<comment type="subcellular location">
    <subcellularLocation>
        <location evidence="1 8">Endoplasmic reticulum membrane</location>
        <topology evidence="1 8">Multi-pass membrane protein</topology>
    </subcellularLocation>
</comment>
<comment type="similarity">
    <text evidence="8">Belongs to the glycosyltransferase 22 family.</text>
</comment>
<feature type="transmembrane region" description="Helical" evidence="8">
    <location>
        <begin position="313"/>
        <end position="341"/>
    </location>
</feature>
<evidence type="ECO:0000256" key="3">
    <source>
        <dbReference type="ARBA" id="ARBA00022679"/>
    </source>
</evidence>
<evidence type="ECO:0000313" key="9">
    <source>
        <dbReference type="EMBL" id="KAL3794326.1"/>
    </source>
</evidence>
<accession>A0ABD3Q3W9</accession>
<dbReference type="PANTHER" id="PTHR22760:SF4">
    <property type="entry name" value="GPI MANNOSYLTRANSFERASE 3"/>
    <property type="match status" value="1"/>
</dbReference>
<protein>
    <recommendedName>
        <fullName evidence="8">Mannosyltransferase</fullName>
        <ecNumber evidence="8">2.4.1.-</ecNumber>
    </recommendedName>
</protein>
<sequence>MALKRRGKEYTCKTSQDGINAGQIIWLFFWISVYRLINAWVIRTQFDPDEYWQTLEPAYCLVFGSADRGGSSVSHSKNEGENTHLLDKQRVHGCALTWEWTRRWSPASSSYAAMEYTSSSSYTSITRIIQTLQTIIDQALHGPVRSYVAIFPTYCYYLACRSLFNWASDDKNTNDDESSDFLSQLKQFIRQHSTYIISKGPAFLHAVLVAAPTDLSVWLIASRMNSLKSLPASNHDEIRVSNECHYAQSWQFWALVCSITSWFHGYALVRTYANSVETVCLLVGITLLGPDLFGQSSSSWLISGGKHGRPQRAMFAFVLGGLSACVRFTSLAAWIPIGLIISFRSGKSSGPSGTKKNSYSTMMTTLLGFCLPFGFIGVLVGCCIDRWFYGFWAIPFLGNIHFNVLLGHGSLYGTHPFLWYAYAGIPAICGILLPFFLWNISTINSSPRSVLLGIISPYIALHSFSEHKEFRFLLPVLPLICIFAGHALCLLVRSVDKPTSNSGNAANGSRENKATPKSLILILILLNYPHLFYLGVIHQRGPIAVNEYLSTAINEETLQVSQSNEIREYSIHYLTGCHSAPVYSHLHTPNVRVSAWHLDCSPDCRSYPGRVCESDSFLKDPLGFVISTYGYSVDGDRMEVDTVKVPPSFLIAMHDDAVVIESALIEKMKMSHVASIRHTIKSLSWRDRAPRNDSDHEKCPSHERYHGIVTLFSIIDIHFDHIEVYATSY</sequence>
<feature type="transmembrane region" description="Helical" evidence="8">
    <location>
        <begin position="472"/>
        <end position="492"/>
    </location>
</feature>